<dbReference type="AlphaFoldDB" id="A0A5C6RN45"/>
<keyword evidence="1" id="KW-0732">Signal</keyword>
<protein>
    <submittedName>
        <fullName evidence="2">Gliding motility-associated C-terminal domain-containing protein</fullName>
    </submittedName>
</protein>
<gene>
    <name evidence="2" type="ORF">FRY97_08095</name>
</gene>
<comment type="caution">
    <text evidence="2">The sequence shown here is derived from an EMBL/GenBank/DDBJ whole genome shotgun (WGS) entry which is preliminary data.</text>
</comment>
<dbReference type="EMBL" id="VOOR01000013">
    <property type="protein sequence ID" value="TXB63771.1"/>
    <property type="molecule type" value="Genomic_DNA"/>
</dbReference>
<dbReference type="RefSeq" id="WP_147166947.1">
    <property type="nucleotide sequence ID" value="NZ_VOOR01000013.1"/>
</dbReference>
<dbReference type="InterPro" id="IPR026341">
    <property type="entry name" value="T9SS_type_B"/>
</dbReference>
<accession>A0A5C6RN45</accession>
<sequence>MNTDFRFFCSLWLAVLIFGSAGALRAQETCGGNLGENIFEAGDFGSGLPNILTTDPGIAPGYVYSTSPPPNDGFYTITNNTGLWNLFEGWLPIQDNSPDPNGYMMVVNASFEEGVFYEQEVTGLCDNTLFEFSADIINLISQSSASLIKPNVTFLIDGEVRYTTGDIPQNNTWNTYGFTFTTAPGQTSVTLALRNNAPGGFGNDLALDNISFRACGPEAQILPEAVANICEDGSPIPLSATIVGEEYEDPAVQWQQSTNGADWVDMPGGNTGTIMHTSLSAGVYYYRYLLASSPANLQNAKCRIVSNTKVVVVQPKFFEEADTLCEGSLYLFGGDTLRTAGAYVDSLVSSLGCDSIVTLRLSVVPDPGLALETAVDTASCFGAADGRVQVLGVEPAFPPFQVSIGGQPQAGLPASLGGLPAGGYAVRVADRFGCEVSDTLLVLEPEAFFVELLGDTAVKLGEEVILEAIPSLPLAQSSWEGFADFECLGPGCLRISLLPFVDGMFRFTGSLADGCEVSDSLFVRVEEVRQVYLPTAFSPNDDGRNDWFAPVVVSPNVQAIGLLQVFDRWGGTVFEERDFLPQPGAAAGWDGTSGGERLPAGVYTYRAEVIFVDGKVIPYAGNVHLIR</sequence>
<name>A0A5C6RN45_9BACT</name>
<dbReference type="Proteomes" id="UP000321580">
    <property type="component" value="Unassembled WGS sequence"/>
</dbReference>
<evidence type="ECO:0000313" key="2">
    <source>
        <dbReference type="EMBL" id="TXB63771.1"/>
    </source>
</evidence>
<dbReference type="OrthoDB" id="1652165at2"/>
<dbReference type="Pfam" id="PF13585">
    <property type="entry name" value="CHU_C"/>
    <property type="match status" value="1"/>
</dbReference>
<feature type="chain" id="PRO_5022682214" evidence="1">
    <location>
        <begin position="27"/>
        <end position="627"/>
    </location>
</feature>
<evidence type="ECO:0000256" key="1">
    <source>
        <dbReference type="SAM" id="SignalP"/>
    </source>
</evidence>
<feature type="signal peptide" evidence="1">
    <location>
        <begin position="1"/>
        <end position="26"/>
    </location>
</feature>
<reference evidence="2 3" key="1">
    <citation type="submission" date="2019-08" db="EMBL/GenBank/DDBJ databases">
        <title>Genome of Phaeodactylibacter luteus.</title>
        <authorList>
            <person name="Bowman J.P."/>
        </authorList>
    </citation>
    <scope>NUCLEOTIDE SEQUENCE [LARGE SCALE GENOMIC DNA]</scope>
    <source>
        <strain evidence="2 3">KCTC 42180</strain>
    </source>
</reference>
<dbReference type="NCBIfam" id="TIGR04131">
    <property type="entry name" value="Bac_Flav_CTERM"/>
    <property type="match status" value="1"/>
</dbReference>
<proteinExistence type="predicted"/>
<evidence type="ECO:0000313" key="3">
    <source>
        <dbReference type="Proteomes" id="UP000321580"/>
    </source>
</evidence>
<keyword evidence="3" id="KW-1185">Reference proteome</keyword>
<organism evidence="2 3">
    <name type="scientific">Phaeodactylibacter luteus</name>
    <dbReference type="NCBI Taxonomy" id="1564516"/>
    <lineage>
        <taxon>Bacteria</taxon>
        <taxon>Pseudomonadati</taxon>
        <taxon>Bacteroidota</taxon>
        <taxon>Saprospiria</taxon>
        <taxon>Saprospirales</taxon>
        <taxon>Haliscomenobacteraceae</taxon>
        <taxon>Phaeodactylibacter</taxon>
    </lineage>
</organism>